<keyword evidence="4" id="KW-0547">Nucleotide-binding</keyword>
<evidence type="ECO:0000256" key="5">
    <source>
        <dbReference type="ARBA" id="ARBA00022840"/>
    </source>
</evidence>
<dbReference type="CDD" id="cd03257">
    <property type="entry name" value="ABC_NikE_OppD_transporters"/>
    <property type="match status" value="2"/>
</dbReference>
<dbReference type="Pfam" id="PF00005">
    <property type="entry name" value="ABC_tran"/>
    <property type="match status" value="2"/>
</dbReference>
<dbReference type="Gene3D" id="3.40.50.300">
    <property type="entry name" value="P-loop containing nucleotide triphosphate hydrolases"/>
    <property type="match status" value="2"/>
</dbReference>
<dbReference type="FunFam" id="3.40.50.300:FF:000016">
    <property type="entry name" value="Oligopeptide ABC transporter ATP-binding component"/>
    <property type="match status" value="2"/>
</dbReference>
<dbReference type="AlphaFoldDB" id="A0A3B1A1I6"/>
<dbReference type="InterPro" id="IPR003439">
    <property type="entry name" value="ABC_transporter-like_ATP-bd"/>
</dbReference>
<dbReference type="NCBIfam" id="NF007739">
    <property type="entry name" value="PRK10419.1"/>
    <property type="match status" value="2"/>
</dbReference>
<keyword evidence="2" id="KW-0813">Transport</keyword>
<dbReference type="PANTHER" id="PTHR43297">
    <property type="entry name" value="OLIGOPEPTIDE TRANSPORT ATP-BINDING PROTEIN APPD"/>
    <property type="match status" value="1"/>
</dbReference>
<dbReference type="InterPro" id="IPR013563">
    <property type="entry name" value="Oligopep_ABC_C"/>
</dbReference>
<keyword evidence="3" id="KW-1003">Cell membrane</keyword>
<dbReference type="InterPro" id="IPR017871">
    <property type="entry name" value="ABC_transporter-like_CS"/>
</dbReference>
<reference evidence="8" key="1">
    <citation type="submission" date="2018-06" db="EMBL/GenBank/DDBJ databases">
        <authorList>
            <person name="Zhirakovskaya E."/>
        </authorList>
    </citation>
    <scope>NUCLEOTIDE SEQUENCE</scope>
</reference>
<feature type="domain" description="ABC transporter" evidence="7">
    <location>
        <begin position="6"/>
        <end position="257"/>
    </location>
</feature>
<protein>
    <submittedName>
        <fullName evidence="8">Dipeptide transport ATP-binding protein DppF (TC 3.A.1.5.2)</fullName>
    </submittedName>
</protein>
<dbReference type="GO" id="GO:0005524">
    <property type="term" value="F:ATP binding"/>
    <property type="evidence" value="ECO:0007669"/>
    <property type="project" value="UniProtKB-KW"/>
</dbReference>
<dbReference type="GO" id="GO:0016887">
    <property type="term" value="F:ATP hydrolysis activity"/>
    <property type="evidence" value="ECO:0007669"/>
    <property type="project" value="InterPro"/>
</dbReference>
<dbReference type="EMBL" id="UOFU01000178">
    <property type="protein sequence ID" value="VAW99598.1"/>
    <property type="molecule type" value="Genomic_DNA"/>
</dbReference>
<dbReference type="PROSITE" id="PS00211">
    <property type="entry name" value="ABC_TRANSPORTER_1"/>
    <property type="match status" value="2"/>
</dbReference>
<evidence type="ECO:0000256" key="2">
    <source>
        <dbReference type="ARBA" id="ARBA00022448"/>
    </source>
</evidence>
<dbReference type="NCBIfam" id="TIGR01727">
    <property type="entry name" value="oligo_HPY"/>
    <property type="match status" value="2"/>
</dbReference>
<feature type="domain" description="ABC transporter" evidence="7">
    <location>
        <begin position="365"/>
        <end position="605"/>
    </location>
</feature>
<evidence type="ECO:0000259" key="7">
    <source>
        <dbReference type="PROSITE" id="PS50893"/>
    </source>
</evidence>
<dbReference type="NCBIfam" id="NF008453">
    <property type="entry name" value="PRK11308.1"/>
    <property type="match status" value="2"/>
</dbReference>
<dbReference type="SUPFAM" id="SSF52540">
    <property type="entry name" value="P-loop containing nucleoside triphosphate hydrolases"/>
    <property type="match status" value="2"/>
</dbReference>
<dbReference type="InterPro" id="IPR003593">
    <property type="entry name" value="AAA+_ATPase"/>
</dbReference>
<dbReference type="PROSITE" id="PS50893">
    <property type="entry name" value="ABC_TRANSPORTER_2"/>
    <property type="match status" value="2"/>
</dbReference>
<dbReference type="InterPro" id="IPR027417">
    <property type="entry name" value="P-loop_NTPase"/>
</dbReference>
<dbReference type="InterPro" id="IPR050388">
    <property type="entry name" value="ABC_Ni/Peptide_Import"/>
</dbReference>
<proteinExistence type="predicted"/>
<evidence type="ECO:0000313" key="8">
    <source>
        <dbReference type="EMBL" id="VAW99598.1"/>
    </source>
</evidence>
<comment type="subcellular location">
    <subcellularLocation>
        <location evidence="1">Cell membrane</location>
        <topology evidence="1">Peripheral membrane protein</topology>
    </subcellularLocation>
</comment>
<sequence>MTKTLLHVDSLCTTFGSGERLVRAVDGVSFDIAPGETFALLGESGCGKSMTALSAMRLVPEPAGRISDGVIRLHGEDLLALPEVAMRDVRGRRIAMIFQEPMTSLNPVLTVGEQISESLQRHLALRGGQAHQRVLALLDSVGIPDPARRYGEYPHQLSGGMKQRVMIAIALAGEPELLIADEPTTALDVTIQAQVLDLMRQLQKDTGMSILLITHDLGVVAEMADRVAVMYAGQIVEEANRESFFADPRHPYSRKLFESLPNMGKRGQRLAVIRGSVPSLSTVFRGCRFVDRCDSAGDICRKQVPVWTPLDAGQGVRCHLHDPARQPVPVPVEVSAASTEKSAQPALIDGDELLSVEGLKVHFPIHKGLLRRVNSHVRAVDDVSFDIPAGRTLALVGESGCGKTTVGKGILQLIPPTDGVVRFNGVVLTGLGARELRRQRGELQIIFQDPFSSMNPRMMVTDIIEEGMITQGIGASAAERAARVDQLLKQVGLSPELKHRYPHEFSGGQRQRICIARALAVEPKLIVCDEPTSALDVSVQAQILNLLKDLQDELGLAFLFITHDLSVVEYLAHEVAVMYLGRIVEQGHVEEVLNNPLHPYTRALLSAVPSIESGEQGIERKVLKAEGEMPSPVNPPSGCHFHPRCPLVMDECRREYPPPFFVKGTVKGSEGAHSTRCFLYKE</sequence>
<evidence type="ECO:0000256" key="1">
    <source>
        <dbReference type="ARBA" id="ARBA00004202"/>
    </source>
</evidence>
<dbReference type="GO" id="GO:0015833">
    <property type="term" value="P:peptide transport"/>
    <property type="evidence" value="ECO:0007669"/>
    <property type="project" value="InterPro"/>
</dbReference>
<accession>A0A3B1A1I6</accession>
<dbReference type="GO" id="GO:0005886">
    <property type="term" value="C:plasma membrane"/>
    <property type="evidence" value="ECO:0007669"/>
    <property type="project" value="UniProtKB-SubCell"/>
</dbReference>
<keyword evidence="5 8" id="KW-0067">ATP-binding</keyword>
<name>A0A3B1A1I6_9ZZZZ</name>
<keyword evidence="6" id="KW-0472">Membrane</keyword>
<organism evidence="8">
    <name type="scientific">hydrothermal vent metagenome</name>
    <dbReference type="NCBI Taxonomy" id="652676"/>
    <lineage>
        <taxon>unclassified sequences</taxon>
        <taxon>metagenomes</taxon>
        <taxon>ecological metagenomes</taxon>
    </lineage>
</organism>
<dbReference type="PANTHER" id="PTHR43297:SF2">
    <property type="entry name" value="DIPEPTIDE TRANSPORT ATP-BINDING PROTEIN DPPD"/>
    <property type="match status" value="1"/>
</dbReference>
<dbReference type="Pfam" id="PF08352">
    <property type="entry name" value="oligo_HPY"/>
    <property type="match status" value="2"/>
</dbReference>
<dbReference type="SMART" id="SM00382">
    <property type="entry name" value="AAA"/>
    <property type="match status" value="2"/>
</dbReference>
<evidence type="ECO:0000256" key="6">
    <source>
        <dbReference type="ARBA" id="ARBA00023136"/>
    </source>
</evidence>
<evidence type="ECO:0000256" key="4">
    <source>
        <dbReference type="ARBA" id="ARBA00022741"/>
    </source>
</evidence>
<evidence type="ECO:0000256" key="3">
    <source>
        <dbReference type="ARBA" id="ARBA00022475"/>
    </source>
</evidence>
<gene>
    <name evidence="8" type="ORF">MNBD_GAMMA20-1436</name>
</gene>